<evidence type="ECO:0000256" key="5">
    <source>
        <dbReference type="ARBA" id="ARBA00013190"/>
    </source>
</evidence>
<comment type="subcellular location">
    <subcellularLocation>
        <location evidence="2">Cytoplasm</location>
    </subcellularLocation>
</comment>
<organism evidence="14 15">
    <name type="scientific">Cephalotus follicularis</name>
    <name type="common">Albany pitcher plant</name>
    <dbReference type="NCBI Taxonomy" id="3775"/>
    <lineage>
        <taxon>Eukaryota</taxon>
        <taxon>Viridiplantae</taxon>
        <taxon>Streptophyta</taxon>
        <taxon>Embryophyta</taxon>
        <taxon>Tracheophyta</taxon>
        <taxon>Spermatophyta</taxon>
        <taxon>Magnoliopsida</taxon>
        <taxon>eudicotyledons</taxon>
        <taxon>Gunneridae</taxon>
        <taxon>Pentapetalae</taxon>
        <taxon>rosids</taxon>
        <taxon>fabids</taxon>
        <taxon>Oxalidales</taxon>
        <taxon>Cephalotaceae</taxon>
        <taxon>Cephalotus</taxon>
    </lineage>
</organism>
<comment type="cofactor">
    <cofactor evidence="1">
        <name>Zn(2+)</name>
        <dbReference type="ChEBI" id="CHEBI:29105"/>
    </cofactor>
</comment>
<dbReference type="PANTHER" id="PTHR43880:SF9">
    <property type="entry name" value="ALCOHOL DEHYDROGENASE 1"/>
    <property type="match status" value="1"/>
</dbReference>
<dbReference type="InParanoid" id="A0A1Q3BRM9"/>
<dbReference type="STRING" id="3775.A0A1Q3BRM9"/>
<evidence type="ECO:0000256" key="3">
    <source>
        <dbReference type="ARBA" id="ARBA00008072"/>
    </source>
</evidence>
<evidence type="ECO:0000256" key="4">
    <source>
        <dbReference type="ARBA" id="ARBA00011738"/>
    </source>
</evidence>
<evidence type="ECO:0000256" key="13">
    <source>
        <dbReference type="SAM" id="Phobius"/>
    </source>
</evidence>
<dbReference type="GO" id="GO:0008270">
    <property type="term" value="F:zinc ion binding"/>
    <property type="evidence" value="ECO:0007669"/>
    <property type="project" value="TreeGrafter"/>
</dbReference>
<evidence type="ECO:0000256" key="7">
    <source>
        <dbReference type="ARBA" id="ARBA00022723"/>
    </source>
</evidence>
<dbReference type="Proteomes" id="UP000187406">
    <property type="component" value="Unassembled WGS sequence"/>
</dbReference>
<comment type="catalytic activity">
    <reaction evidence="11">
        <text>a secondary alcohol + NAD(+) = a ketone + NADH + H(+)</text>
        <dbReference type="Rhea" id="RHEA:10740"/>
        <dbReference type="ChEBI" id="CHEBI:15378"/>
        <dbReference type="ChEBI" id="CHEBI:17087"/>
        <dbReference type="ChEBI" id="CHEBI:35681"/>
        <dbReference type="ChEBI" id="CHEBI:57540"/>
        <dbReference type="ChEBI" id="CHEBI:57945"/>
        <dbReference type="EC" id="1.1.1.1"/>
    </reaction>
</comment>
<feature type="non-terminal residue" evidence="14">
    <location>
        <position position="1"/>
    </location>
</feature>
<dbReference type="EC" id="1.1.1.1" evidence="5"/>
<evidence type="ECO:0000313" key="14">
    <source>
        <dbReference type="EMBL" id="GAV70661.1"/>
    </source>
</evidence>
<dbReference type="AlphaFoldDB" id="A0A1Q3BRM9"/>
<comment type="similarity">
    <text evidence="3">Belongs to the zinc-containing alcohol dehydrogenase family.</text>
</comment>
<evidence type="ECO:0000256" key="6">
    <source>
        <dbReference type="ARBA" id="ARBA00022490"/>
    </source>
</evidence>
<comment type="subunit">
    <text evidence="4">Homodimer.</text>
</comment>
<dbReference type="GO" id="GO:0005829">
    <property type="term" value="C:cytosol"/>
    <property type="evidence" value="ECO:0007669"/>
    <property type="project" value="TreeGrafter"/>
</dbReference>
<dbReference type="SUPFAM" id="SSF50129">
    <property type="entry name" value="GroES-like"/>
    <property type="match status" value="1"/>
</dbReference>
<keyword evidence="7" id="KW-0479">Metal-binding</keyword>
<dbReference type="SUPFAM" id="SSF51735">
    <property type="entry name" value="NAD(P)-binding Rossmann-fold domains"/>
    <property type="match status" value="1"/>
</dbReference>
<evidence type="ECO:0000256" key="12">
    <source>
        <dbReference type="ARBA" id="ARBA00049243"/>
    </source>
</evidence>
<proteinExistence type="inferred from homology"/>
<keyword evidence="8" id="KW-0862">Zinc</keyword>
<dbReference type="GO" id="GO:0004022">
    <property type="term" value="F:alcohol dehydrogenase (NAD+) activity"/>
    <property type="evidence" value="ECO:0007669"/>
    <property type="project" value="UniProtKB-EC"/>
</dbReference>
<feature type="non-terminal residue" evidence="14">
    <location>
        <position position="236"/>
    </location>
</feature>
<keyword evidence="15" id="KW-1185">Reference proteome</keyword>
<evidence type="ECO:0000256" key="10">
    <source>
        <dbReference type="ARBA" id="ARBA00023027"/>
    </source>
</evidence>
<dbReference type="GO" id="GO:0051903">
    <property type="term" value="F:S-(hydroxymethyl)glutathione dehydrogenase [NAD(P)+] activity"/>
    <property type="evidence" value="ECO:0007669"/>
    <property type="project" value="TreeGrafter"/>
</dbReference>
<name>A0A1Q3BRM9_CEPFO</name>
<feature type="transmembrane region" description="Helical" evidence="13">
    <location>
        <begin position="28"/>
        <end position="50"/>
    </location>
</feature>
<evidence type="ECO:0000256" key="8">
    <source>
        <dbReference type="ARBA" id="ARBA00022833"/>
    </source>
</evidence>
<keyword evidence="9" id="KW-0560">Oxidoreductase</keyword>
<dbReference type="GO" id="GO:0046294">
    <property type="term" value="P:formaldehyde catabolic process"/>
    <property type="evidence" value="ECO:0007669"/>
    <property type="project" value="TreeGrafter"/>
</dbReference>
<dbReference type="EMBL" id="BDDD01000833">
    <property type="protein sequence ID" value="GAV70661.1"/>
    <property type="molecule type" value="Genomic_DNA"/>
</dbReference>
<dbReference type="PANTHER" id="PTHR43880">
    <property type="entry name" value="ALCOHOL DEHYDROGENASE"/>
    <property type="match status" value="1"/>
</dbReference>
<keyword evidence="10" id="KW-0520">NAD</keyword>
<dbReference type="Gene3D" id="3.90.180.10">
    <property type="entry name" value="Medium-chain alcohol dehydrogenases, catalytic domain"/>
    <property type="match status" value="1"/>
</dbReference>
<keyword evidence="13" id="KW-0472">Membrane</keyword>
<keyword evidence="13" id="KW-1133">Transmembrane helix</keyword>
<evidence type="ECO:0000256" key="11">
    <source>
        <dbReference type="ARBA" id="ARBA00049164"/>
    </source>
</evidence>
<comment type="catalytic activity">
    <reaction evidence="12">
        <text>a primary alcohol + NAD(+) = an aldehyde + NADH + H(+)</text>
        <dbReference type="Rhea" id="RHEA:10736"/>
        <dbReference type="ChEBI" id="CHEBI:15378"/>
        <dbReference type="ChEBI" id="CHEBI:15734"/>
        <dbReference type="ChEBI" id="CHEBI:17478"/>
        <dbReference type="ChEBI" id="CHEBI:57540"/>
        <dbReference type="ChEBI" id="CHEBI:57945"/>
        <dbReference type="EC" id="1.1.1.1"/>
    </reaction>
</comment>
<gene>
    <name evidence="14" type="ORF">CFOL_v3_14159</name>
</gene>
<sequence>STFSEYTVVHSGCLTKIGPLAPLDKVCILSGISSLYSLSIFLFSGLGATLNVAKPKKRSSVSVYGLGAVGHSCKCLLRLRFKCEDRVLTPKKNERRKGAGRVRFVSTPGYRIWVRLVVTVAIDGDMVVDSGGREKSIARARGSFTGAGVGSIGPGMSWRGHAFTTHPINILNERTVEGTLFGNYKPRSDLPFVVERYMNKELELNKWITHQVSFSEINEAFEYMLQGDGLRCIIRM</sequence>
<evidence type="ECO:0000256" key="9">
    <source>
        <dbReference type="ARBA" id="ARBA00023002"/>
    </source>
</evidence>
<accession>A0A1Q3BRM9</accession>
<dbReference type="OrthoDB" id="417550at2759"/>
<dbReference type="InterPro" id="IPR036291">
    <property type="entry name" value="NAD(P)-bd_dom_sf"/>
</dbReference>
<dbReference type="Gene3D" id="3.40.50.720">
    <property type="entry name" value="NAD(P)-binding Rossmann-like Domain"/>
    <property type="match status" value="1"/>
</dbReference>
<dbReference type="InterPro" id="IPR011032">
    <property type="entry name" value="GroES-like_sf"/>
</dbReference>
<reference evidence="15" key="1">
    <citation type="submission" date="2016-04" db="EMBL/GenBank/DDBJ databases">
        <title>Cephalotus genome sequencing.</title>
        <authorList>
            <person name="Fukushima K."/>
            <person name="Hasebe M."/>
            <person name="Fang X."/>
        </authorList>
    </citation>
    <scope>NUCLEOTIDE SEQUENCE [LARGE SCALE GENOMIC DNA]</scope>
    <source>
        <strain evidence="15">cv. St1</strain>
    </source>
</reference>
<keyword evidence="6" id="KW-0963">Cytoplasm</keyword>
<evidence type="ECO:0000256" key="2">
    <source>
        <dbReference type="ARBA" id="ARBA00004496"/>
    </source>
</evidence>
<evidence type="ECO:0000313" key="15">
    <source>
        <dbReference type="Proteomes" id="UP000187406"/>
    </source>
</evidence>
<evidence type="ECO:0000256" key="1">
    <source>
        <dbReference type="ARBA" id="ARBA00001947"/>
    </source>
</evidence>
<comment type="caution">
    <text evidence="14">The sequence shown here is derived from an EMBL/GenBank/DDBJ whole genome shotgun (WGS) entry which is preliminary data.</text>
</comment>
<keyword evidence="13" id="KW-0812">Transmembrane</keyword>
<protein>
    <recommendedName>
        <fullName evidence="5">alcohol dehydrogenase</fullName>
        <ecNumber evidence="5">1.1.1.1</ecNumber>
    </recommendedName>
</protein>